<feature type="transmembrane region" description="Helical" evidence="7">
    <location>
        <begin position="46"/>
        <end position="64"/>
    </location>
</feature>
<feature type="transmembrane region" description="Helical" evidence="7">
    <location>
        <begin position="76"/>
        <end position="95"/>
    </location>
</feature>
<dbReference type="PANTHER" id="PTHR42718">
    <property type="entry name" value="MAJOR FACILITATOR SUPERFAMILY MULTIDRUG TRANSPORTER MFSC"/>
    <property type="match status" value="1"/>
</dbReference>
<feature type="transmembrane region" description="Helical" evidence="7">
    <location>
        <begin position="134"/>
        <end position="157"/>
    </location>
</feature>
<feature type="transmembrane region" description="Helical" evidence="7">
    <location>
        <begin position="400"/>
        <end position="420"/>
    </location>
</feature>
<evidence type="ECO:0000256" key="2">
    <source>
        <dbReference type="ARBA" id="ARBA00022448"/>
    </source>
</evidence>
<keyword evidence="4 7" id="KW-0812">Transmembrane</keyword>
<feature type="transmembrane region" description="Helical" evidence="7">
    <location>
        <begin position="221"/>
        <end position="242"/>
    </location>
</feature>
<dbReference type="PROSITE" id="PS50850">
    <property type="entry name" value="MFS"/>
    <property type="match status" value="1"/>
</dbReference>
<gene>
    <name evidence="9" type="ORF">METZ01_LOCUS85575</name>
</gene>
<organism evidence="9">
    <name type="scientific">marine metagenome</name>
    <dbReference type="NCBI Taxonomy" id="408172"/>
    <lineage>
        <taxon>unclassified sequences</taxon>
        <taxon>metagenomes</taxon>
        <taxon>ecological metagenomes</taxon>
    </lineage>
</organism>
<dbReference type="InterPro" id="IPR011701">
    <property type="entry name" value="MFS"/>
</dbReference>
<evidence type="ECO:0000256" key="7">
    <source>
        <dbReference type="SAM" id="Phobius"/>
    </source>
</evidence>
<proteinExistence type="predicted"/>
<dbReference type="EMBL" id="UINC01007331">
    <property type="protein sequence ID" value="SVA32721.1"/>
    <property type="molecule type" value="Genomic_DNA"/>
</dbReference>
<feature type="domain" description="Major facilitator superfamily (MFS) profile" evidence="8">
    <location>
        <begin position="10"/>
        <end position="467"/>
    </location>
</feature>
<keyword evidence="6 7" id="KW-0472">Membrane</keyword>
<evidence type="ECO:0000256" key="1">
    <source>
        <dbReference type="ARBA" id="ARBA00004651"/>
    </source>
</evidence>
<feature type="transmembrane region" description="Helical" evidence="7">
    <location>
        <begin position="440"/>
        <end position="464"/>
    </location>
</feature>
<sequence>MPVIAKKYWLVLATASSGMLLASLDFSVNVGLPDIATSFDADLIEIYKIITVYLGATATVQLILGRIADAYGLKRIYILGLITYGLAVFLIGIATTLESVIVTRILQALGNAIFLALSPAIVTASVPDSYRGQALGWMTAIGMTGMILGSFGAGFVIDLYGWRWIFLARVPLAILALGMSVWFLPSVRNSSEANLDLNSAALIVLSVLFFILFLNQTQVTGWLSFNALIYIAASLVAAYFLCKRQLTISTPFIPKGLLRRREVSIGLVCNFLMYLAIFVNWFVLPFFVAEIVGMGPASIGILLTIPAVFLLISSPLGGAFADRTHPALISTVGMLIIVVSLISFQTVGDLSTGFGIAARMAGLGIGMGIFQSSNLSLIMGSVSARELGIAGGLSGLSRNLGTVCSVTILGSIFVTLKATGQDPVEIGSTQLTDTVAGYVTAFRFVYGIAAVLGLFGALVNLWLWRSR</sequence>
<accession>A0A381UYB6</accession>
<dbReference type="Gene3D" id="1.20.1250.20">
    <property type="entry name" value="MFS general substrate transporter like domains"/>
    <property type="match status" value="1"/>
</dbReference>
<dbReference type="AlphaFoldDB" id="A0A381UYB6"/>
<dbReference type="Gene3D" id="1.20.1720.10">
    <property type="entry name" value="Multidrug resistance protein D"/>
    <property type="match status" value="1"/>
</dbReference>
<protein>
    <recommendedName>
        <fullName evidence="8">Major facilitator superfamily (MFS) profile domain-containing protein</fullName>
    </recommendedName>
</protein>
<feature type="transmembrane region" description="Helical" evidence="7">
    <location>
        <begin position="324"/>
        <end position="344"/>
    </location>
</feature>
<feature type="transmembrane region" description="Helical" evidence="7">
    <location>
        <begin position="356"/>
        <end position="379"/>
    </location>
</feature>
<feature type="transmembrane region" description="Helical" evidence="7">
    <location>
        <begin position="263"/>
        <end position="288"/>
    </location>
</feature>
<evidence type="ECO:0000313" key="9">
    <source>
        <dbReference type="EMBL" id="SVA32721.1"/>
    </source>
</evidence>
<dbReference type="SUPFAM" id="SSF103473">
    <property type="entry name" value="MFS general substrate transporter"/>
    <property type="match status" value="1"/>
</dbReference>
<dbReference type="GO" id="GO:0022857">
    <property type="term" value="F:transmembrane transporter activity"/>
    <property type="evidence" value="ECO:0007669"/>
    <property type="project" value="InterPro"/>
</dbReference>
<evidence type="ECO:0000256" key="5">
    <source>
        <dbReference type="ARBA" id="ARBA00022989"/>
    </source>
</evidence>
<evidence type="ECO:0000259" key="8">
    <source>
        <dbReference type="PROSITE" id="PS50850"/>
    </source>
</evidence>
<dbReference type="InterPro" id="IPR020846">
    <property type="entry name" value="MFS_dom"/>
</dbReference>
<feature type="transmembrane region" description="Helical" evidence="7">
    <location>
        <begin position="163"/>
        <end position="185"/>
    </location>
</feature>
<dbReference type="CDD" id="cd17321">
    <property type="entry name" value="MFS_MMR_MDR_like"/>
    <property type="match status" value="1"/>
</dbReference>
<dbReference type="Pfam" id="PF07690">
    <property type="entry name" value="MFS_1"/>
    <property type="match status" value="2"/>
</dbReference>
<feature type="transmembrane region" description="Helical" evidence="7">
    <location>
        <begin position="101"/>
        <end position="122"/>
    </location>
</feature>
<dbReference type="PANTHER" id="PTHR42718:SF46">
    <property type="entry name" value="BLR6921 PROTEIN"/>
    <property type="match status" value="1"/>
</dbReference>
<keyword evidence="5 7" id="KW-1133">Transmembrane helix</keyword>
<comment type="subcellular location">
    <subcellularLocation>
        <location evidence="1">Cell membrane</location>
        <topology evidence="1">Multi-pass membrane protein</topology>
    </subcellularLocation>
</comment>
<evidence type="ECO:0000256" key="4">
    <source>
        <dbReference type="ARBA" id="ARBA00022692"/>
    </source>
</evidence>
<dbReference type="InterPro" id="IPR036259">
    <property type="entry name" value="MFS_trans_sf"/>
</dbReference>
<feature type="transmembrane region" description="Helical" evidence="7">
    <location>
        <begin position="294"/>
        <end position="312"/>
    </location>
</feature>
<name>A0A381UYB6_9ZZZZ</name>
<evidence type="ECO:0000256" key="6">
    <source>
        <dbReference type="ARBA" id="ARBA00023136"/>
    </source>
</evidence>
<keyword evidence="3" id="KW-1003">Cell membrane</keyword>
<dbReference type="GO" id="GO:0005886">
    <property type="term" value="C:plasma membrane"/>
    <property type="evidence" value="ECO:0007669"/>
    <property type="project" value="UniProtKB-SubCell"/>
</dbReference>
<evidence type="ECO:0000256" key="3">
    <source>
        <dbReference type="ARBA" id="ARBA00022475"/>
    </source>
</evidence>
<keyword evidence="2" id="KW-0813">Transport</keyword>
<reference evidence="9" key="1">
    <citation type="submission" date="2018-05" db="EMBL/GenBank/DDBJ databases">
        <authorList>
            <person name="Lanie J.A."/>
            <person name="Ng W.-L."/>
            <person name="Kazmierczak K.M."/>
            <person name="Andrzejewski T.M."/>
            <person name="Davidsen T.M."/>
            <person name="Wayne K.J."/>
            <person name="Tettelin H."/>
            <person name="Glass J.I."/>
            <person name="Rusch D."/>
            <person name="Podicherti R."/>
            <person name="Tsui H.-C.T."/>
            <person name="Winkler M.E."/>
        </authorList>
    </citation>
    <scope>NUCLEOTIDE SEQUENCE</scope>
</reference>
<feature type="transmembrane region" description="Helical" evidence="7">
    <location>
        <begin position="197"/>
        <end position="215"/>
    </location>
</feature>